<evidence type="ECO:0000313" key="3">
    <source>
        <dbReference type="Proteomes" id="UP000289784"/>
    </source>
</evidence>
<dbReference type="EMBL" id="SAWZ01000004">
    <property type="protein sequence ID" value="RXR05961.1"/>
    <property type="molecule type" value="Genomic_DNA"/>
</dbReference>
<organism evidence="2 3">
    <name type="scientific">Pseudoxanthomonas composti</name>
    <dbReference type="NCBI Taxonomy" id="2137479"/>
    <lineage>
        <taxon>Bacteria</taxon>
        <taxon>Pseudomonadati</taxon>
        <taxon>Pseudomonadota</taxon>
        <taxon>Gammaproteobacteria</taxon>
        <taxon>Lysobacterales</taxon>
        <taxon>Lysobacteraceae</taxon>
        <taxon>Pseudoxanthomonas</taxon>
    </lineage>
</organism>
<reference evidence="2 3" key="1">
    <citation type="submission" date="2019-01" db="EMBL/GenBank/DDBJ databases">
        <title>Pseudoxanthomonas composti sp. nov., isolated from compost.</title>
        <authorList>
            <person name="Yang G."/>
        </authorList>
    </citation>
    <scope>NUCLEOTIDE SEQUENCE [LARGE SCALE GENOMIC DNA]</scope>
    <source>
        <strain evidence="2 3">GSS15</strain>
    </source>
</reference>
<name>A0A4Q1JV04_9GAMM</name>
<evidence type="ECO:0000313" key="2">
    <source>
        <dbReference type="EMBL" id="RXR05961.1"/>
    </source>
</evidence>
<evidence type="ECO:0008006" key="4">
    <source>
        <dbReference type="Google" id="ProtNLM"/>
    </source>
</evidence>
<dbReference type="OrthoDB" id="532576at2"/>
<dbReference type="RefSeq" id="WP_129470873.1">
    <property type="nucleotide sequence ID" value="NZ_SAWZ01000004.1"/>
</dbReference>
<accession>A0A4Q1JV04</accession>
<dbReference type="AlphaFoldDB" id="A0A4Q1JV04"/>
<gene>
    <name evidence="2" type="ORF">EPA99_08920</name>
</gene>
<comment type="caution">
    <text evidence="2">The sequence shown here is derived from an EMBL/GenBank/DDBJ whole genome shotgun (WGS) entry which is preliminary data.</text>
</comment>
<protein>
    <recommendedName>
        <fullName evidence="4">Type II secretion system protein</fullName>
    </recommendedName>
</protein>
<sequence>MNTRRFGQALLVAATLLIIATVIAAVVVMGTPTQQRVMRLDERRAEDLKRIVATARSHADETGALAADLTTLATRPGLRLAIIDPDTAQPYGYKVLDARRFEVCASFTTDTASEQAPARRENWLHGAGRQCFTRSWTPESESDEKHAADQAAAAY</sequence>
<dbReference type="Proteomes" id="UP000289784">
    <property type="component" value="Unassembled WGS sequence"/>
</dbReference>
<proteinExistence type="predicted"/>
<feature type="region of interest" description="Disordered" evidence="1">
    <location>
        <begin position="135"/>
        <end position="155"/>
    </location>
</feature>
<keyword evidence="3" id="KW-1185">Reference proteome</keyword>
<evidence type="ECO:0000256" key="1">
    <source>
        <dbReference type="SAM" id="MobiDB-lite"/>
    </source>
</evidence>